<protein>
    <submittedName>
        <fullName evidence="10">MFS allantoate transporter</fullName>
    </submittedName>
</protein>
<dbReference type="Proteomes" id="UP001174694">
    <property type="component" value="Unassembled WGS sequence"/>
</dbReference>
<dbReference type="PANTHER" id="PTHR43791">
    <property type="entry name" value="PERMEASE-RELATED"/>
    <property type="match status" value="1"/>
</dbReference>
<dbReference type="InterPro" id="IPR020846">
    <property type="entry name" value="MFS_dom"/>
</dbReference>
<evidence type="ECO:0000256" key="3">
    <source>
        <dbReference type="ARBA" id="ARBA00022692"/>
    </source>
</evidence>
<keyword evidence="4 8" id="KW-1133">Transmembrane helix</keyword>
<dbReference type="Gene3D" id="1.20.1250.20">
    <property type="entry name" value="MFS general substrate transporter like domains"/>
    <property type="match status" value="2"/>
</dbReference>
<gene>
    <name evidence="10" type="ORF">NKR23_g3264</name>
</gene>
<name>A0AA38S8I0_9PEZI</name>
<evidence type="ECO:0000256" key="6">
    <source>
        <dbReference type="ARBA" id="ARBA00037968"/>
    </source>
</evidence>
<evidence type="ECO:0000256" key="8">
    <source>
        <dbReference type="SAM" id="Phobius"/>
    </source>
</evidence>
<feature type="transmembrane region" description="Helical" evidence="8">
    <location>
        <begin position="233"/>
        <end position="253"/>
    </location>
</feature>
<comment type="subcellular location">
    <subcellularLocation>
        <location evidence="1">Membrane</location>
        <topology evidence="1">Multi-pass membrane protein</topology>
    </subcellularLocation>
</comment>
<dbReference type="GO" id="GO:0022857">
    <property type="term" value="F:transmembrane transporter activity"/>
    <property type="evidence" value="ECO:0007669"/>
    <property type="project" value="InterPro"/>
</dbReference>
<dbReference type="SUPFAM" id="SSF103473">
    <property type="entry name" value="MFS general substrate transporter"/>
    <property type="match status" value="1"/>
</dbReference>
<comment type="caution">
    <text evidence="10">The sequence shown here is derived from an EMBL/GenBank/DDBJ whole genome shotgun (WGS) entry which is preliminary data.</text>
</comment>
<dbReference type="InterPro" id="IPR036259">
    <property type="entry name" value="MFS_trans_sf"/>
</dbReference>
<feature type="transmembrane region" description="Helical" evidence="8">
    <location>
        <begin position="201"/>
        <end position="221"/>
    </location>
</feature>
<evidence type="ECO:0000259" key="9">
    <source>
        <dbReference type="PROSITE" id="PS50850"/>
    </source>
</evidence>
<reference evidence="10" key="1">
    <citation type="submission" date="2022-07" db="EMBL/GenBank/DDBJ databases">
        <title>Fungi with potential for degradation of polypropylene.</title>
        <authorList>
            <person name="Gostincar C."/>
        </authorList>
    </citation>
    <scope>NUCLEOTIDE SEQUENCE</scope>
    <source>
        <strain evidence="10">EXF-13308</strain>
    </source>
</reference>
<feature type="transmembrane region" description="Helical" evidence="8">
    <location>
        <begin position="391"/>
        <end position="413"/>
    </location>
</feature>
<dbReference type="GO" id="GO:0016020">
    <property type="term" value="C:membrane"/>
    <property type="evidence" value="ECO:0007669"/>
    <property type="project" value="UniProtKB-SubCell"/>
</dbReference>
<feature type="domain" description="Major facilitator superfamily (MFS) profile" evidence="9">
    <location>
        <begin position="71"/>
        <end position="484"/>
    </location>
</feature>
<feature type="transmembrane region" description="Helical" evidence="8">
    <location>
        <begin position="302"/>
        <end position="323"/>
    </location>
</feature>
<organism evidence="10 11">
    <name type="scientific">Pleurostoma richardsiae</name>
    <dbReference type="NCBI Taxonomy" id="41990"/>
    <lineage>
        <taxon>Eukaryota</taxon>
        <taxon>Fungi</taxon>
        <taxon>Dikarya</taxon>
        <taxon>Ascomycota</taxon>
        <taxon>Pezizomycotina</taxon>
        <taxon>Sordariomycetes</taxon>
        <taxon>Sordariomycetidae</taxon>
        <taxon>Calosphaeriales</taxon>
        <taxon>Pleurostomataceae</taxon>
        <taxon>Pleurostoma</taxon>
    </lineage>
</organism>
<dbReference type="EMBL" id="JANBVO010000006">
    <property type="protein sequence ID" value="KAJ9151370.1"/>
    <property type="molecule type" value="Genomic_DNA"/>
</dbReference>
<sequence>MDSLKTTDKSVSGEGNQPEITRVRTEGEGSIIEKNVYDKDIDPAMVVTGGEVTTFSAEEERAVLRKIDWHILPLMCWIYAIQFADKISLNYASLMGIRTDTHLNPNSQQYSWASSIFYAGYILYEFPTTYLLRRLPVAKYTSVNIIGWGIVLTVHAAVSSYGGLLTVRFLLGLFEATVTPAFVIITSMWYKQAEQGRRMGYWLSCNGITLIVMAAVGYGLSAVTNSEIASWKILFLIFGLLTTVTGCFCFWYMPDNVINARFLDKKEKVIAAQRIRDNFQGMGDRTWKWYQFFEAFKDPRTYLYVLFSLLMNIPNGGITTFGSLTIKSFGFGDRLSLLLGAPSGIFDLGGKLIFTWISDKYRDRSFPAFIAILFPMVGGILMIVLPKTAQAGLLIGYYMISVSGSAWGLVMVMISNNTLGYTKKATVNGLQILAYGAGNWIGPQTFRSKEAPEYHSGKLMVAIMYGASACILLIIRYVNWRENKRRDRVQASNNTAEITEEVERAKFLGLTDFEQLHFRYLL</sequence>
<comment type="similarity">
    <text evidence="6">Belongs to the major facilitator superfamily. Allantoate permease family.</text>
</comment>
<keyword evidence="11" id="KW-1185">Reference proteome</keyword>
<dbReference type="PROSITE" id="PS50850">
    <property type="entry name" value="MFS"/>
    <property type="match status" value="1"/>
</dbReference>
<evidence type="ECO:0000313" key="10">
    <source>
        <dbReference type="EMBL" id="KAJ9151370.1"/>
    </source>
</evidence>
<proteinExistence type="inferred from homology"/>
<keyword evidence="2" id="KW-0813">Transport</keyword>
<dbReference type="PANTHER" id="PTHR43791:SF1">
    <property type="entry name" value="ALLANTOATE PERMEASE"/>
    <property type="match status" value="1"/>
</dbReference>
<evidence type="ECO:0000256" key="7">
    <source>
        <dbReference type="SAM" id="MobiDB-lite"/>
    </source>
</evidence>
<evidence type="ECO:0000256" key="1">
    <source>
        <dbReference type="ARBA" id="ARBA00004141"/>
    </source>
</evidence>
<dbReference type="InterPro" id="IPR011701">
    <property type="entry name" value="MFS"/>
</dbReference>
<dbReference type="Pfam" id="PF07690">
    <property type="entry name" value="MFS_1"/>
    <property type="match status" value="1"/>
</dbReference>
<feature type="transmembrane region" description="Helical" evidence="8">
    <location>
        <begin position="366"/>
        <end position="385"/>
    </location>
</feature>
<accession>A0AA38S8I0</accession>
<feature type="transmembrane region" description="Helical" evidence="8">
    <location>
        <begin position="145"/>
        <end position="163"/>
    </location>
</feature>
<keyword evidence="5 8" id="KW-0472">Membrane</keyword>
<evidence type="ECO:0000256" key="5">
    <source>
        <dbReference type="ARBA" id="ARBA00023136"/>
    </source>
</evidence>
<feature type="transmembrane region" description="Helical" evidence="8">
    <location>
        <begin position="462"/>
        <end position="478"/>
    </location>
</feature>
<evidence type="ECO:0000256" key="2">
    <source>
        <dbReference type="ARBA" id="ARBA00022448"/>
    </source>
</evidence>
<feature type="region of interest" description="Disordered" evidence="7">
    <location>
        <begin position="1"/>
        <end position="22"/>
    </location>
</feature>
<keyword evidence="3 8" id="KW-0812">Transmembrane</keyword>
<dbReference type="FunFam" id="1.20.1250.20:FF:000064">
    <property type="entry name" value="MFS allantoate transporter"/>
    <property type="match status" value="1"/>
</dbReference>
<feature type="transmembrane region" description="Helical" evidence="8">
    <location>
        <begin position="169"/>
        <end position="189"/>
    </location>
</feature>
<evidence type="ECO:0000256" key="4">
    <source>
        <dbReference type="ARBA" id="ARBA00022989"/>
    </source>
</evidence>
<dbReference type="AlphaFoldDB" id="A0AA38S8I0"/>
<feature type="compositionally biased region" description="Polar residues" evidence="7">
    <location>
        <begin position="9"/>
        <end position="19"/>
    </location>
</feature>
<evidence type="ECO:0000313" key="11">
    <source>
        <dbReference type="Proteomes" id="UP001174694"/>
    </source>
</evidence>